<keyword evidence="3" id="KW-0418">Kinase</keyword>
<evidence type="ECO:0000313" key="4">
    <source>
        <dbReference type="EMBL" id="SVA76458.1"/>
    </source>
</evidence>
<reference evidence="4" key="1">
    <citation type="submission" date="2018-05" db="EMBL/GenBank/DDBJ databases">
        <authorList>
            <person name="Lanie J.A."/>
            <person name="Ng W.-L."/>
            <person name="Kazmierczak K.M."/>
            <person name="Andrzejewski T.M."/>
            <person name="Davidsen T.M."/>
            <person name="Wayne K.J."/>
            <person name="Tettelin H."/>
            <person name="Glass J.I."/>
            <person name="Rusch D."/>
            <person name="Podicherti R."/>
            <person name="Tsui H.-C.T."/>
            <person name="Winkler M.E."/>
        </authorList>
    </citation>
    <scope>NUCLEOTIDE SEQUENCE</scope>
</reference>
<name>A0A381YH97_9ZZZZ</name>
<comment type="similarity">
    <text evidence="1">Belongs to the FGGY kinase family.</text>
</comment>
<protein>
    <submittedName>
        <fullName evidence="4">Uncharacterized protein</fullName>
    </submittedName>
</protein>
<dbReference type="GO" id="GO:0019563">
    <property type="term" value="P:glycerol catabolic process"/>
    <property type="evidence" value="ECO:0007669"/>
    <property type="project" value="TreeGrafter"/>
</dbReference>
<evidence type="ECO:0000256" key="2">
    <source>
        <dbReference type="ARBA" id="ARBA00022679"/>
    </source>
</evidence>
<accession>A0A381YH97</accession>
<dbReference type="GO" id="GO:0005829">
    <property type="term" value="C:cytosol"/>
    <property type="evidence" value="ECO:0007669"/>
    <property type="project" value="TreeGrafter"/>
</dbReference>
<dbReference type="PANTHER" id="PTHR10196">
    <property type="entry name" value="SUGAR KINASE"/>
    <property type="match status" value="1"/>
</dbReference>
<keyword evidence="2" id="KW-0808">Transferase</keyword>
<organism evidence="4">
    <name type="scientific">marine metagenome</name>
    <dbReference type="NCBI Taxonomy" id="408172"/>
    <lineage>
        <taxon>unclassified sequences</taxon>
        <taxon>metagenomes</taxon>
        <taxon>ecological metagenomes</taxon>
    </lineage>
</organism>
<dbReference type="EMBL" id="UINC01018245">
    <property type="protein sequence ID" value="SVA76458.1"/>
    <property type="molecule type" value="Genomic_DNA"/>
</dbReference>
<dbReference type="AlphaFoldDB" id="A0A381YH97"/>
<proteinExistence type="inferred from homology"/>
<evidence type="ECO:0000256" key="1">
    <source>
        <dbReference type="ARBA" id="ARBA00009156"/>
    </source>
</evidence>
<dbReference type="GO" id="GO:0004370">
    <property type="term" value="F:glycerol kinase activity"/>
    <property type="evidence" value="ECO:0007669"/>
    <property type="project" value="TreeGrafter"/>
</dbReference>
<dbReference type="InterPro" id="IPR043129">
    <property type="entry name" value="ATPase_NBD"/>
</dbReference>
<gene>
    <name evidence="4" type="ORF">METZ01_LOCUS129312</name>
</gene>
<dbReference type="PANTHER" id="PTHR10196:SF69">
    <property type="entry name" value="GLYCEROL KINASE"/>
    <property type="match status" value="1"/>
</dbReference>
<evidence type="ECO:0000256" key="3">
    <source>
        <dbReference type="ARBA" id="ARBA00022777"/>
    </source>
</evidence>
<sequence>MMQFQSDLLNVPVVRPANTDTTALGATYLAGLAVGVCKSKIEIAKQWKINKHFKPKMKSVTRNTLLANWIKGLKQATV</sequence>
<dbReference type="Gene3D" id="3.30.420.40">
    <property type="match status" value="1"/>
</dbReference>
<dbReference type="SUPFAM" id="SSF53067">
    <property type="entry name" value="Actin-like ATPase domain"/>
    <property type="match status" value="1"/>
</dbReference>